<protein>
    <submittedName>
        <fullName evidence="1">Uncharacterized protein</fullName>
    </submittedName>
</protein>
<dbReference type="Gene3D" id="3.30.420.40">
    <property type="match status" value="1"/>
</dbReference>
<evidence type="ECO:0000313" key="1">
    <source>
        <dbReference type="EMBL" id="PNS11167.1"/>
    </source>
</evidence>
<comment type="caution">
    <text evidence="1">The sequence shown here is derived from an EMBL/GenBank/DDBJ whole genome shotgun (WGS) entry which is preliminary data.</text>
</comment>
<organism evidence="1 2">
    <name type="scientific">Mixta theicola</name>
    <dbReference type="NCBI Taxonomy" id="1458355"/>
    <lineage>
        <taxon>Bacteria</taxon>
        <taxon>Pseudomonadati</taxon>
        <taxon>Pseudomonadota</taxon>
        <taxon>Gammaproteobacteria</taxon>
        <taxon>Enterobacterales</taxon>
        <taxon>Erwiniaceae</taxon>
        <taxon>Mixta</taxon>
    </lineage>
</organism>
<reference evidence="2" key="1">
    <citation type="submission" date="2017-09" db="EMBL/GenBank/DDBJ databases">
        <authorList>
            <person name="Palmer M."/>
            <person name="Steenkamp E.T."/>
            <person name="Coetzee M.P."/>
            <person name="Avontuur J.R."/>
            <person name="Van Zyl E."/>
            <person name="Chan W.-Y."/>
            <person name="Blom J."/>
            <person name="Venter S.N."/>
        </authorList>
    </citation>
    <scope>NUCLEOTIDE SEQUENCE [LARGE SCALE GENOMIC DNA]</scope>
    <source>
        <strain evidence="2">QC88-366</strain>
    </source>
</reference>
<proteinExistence type="predicted"/>
<name>A0A2K1Q863_9GAMM</name>
<dbReference type="AlphaFoldDB" id="A0A2K1Q863"/>
<dbReference type="Proteomes" id="UP000236345">
    <property type="component" value="Unassembled WGS sequence"/>
</dbReference>
<evidence type="ECO:0000313" key="2">
    <source>
        <dbReference type="Proteomes" id="UP000236345"/>
    </source>
</evidence>
<dbReference type="EMBL" id="NWUO01000009">
    <property type="protein sequence ID" value="PNS11167.1"/>
    <property type="molecule type" value="Genomic_DNA"/>
</dbReference>
<accession>A0A2K1Q863</accession>
<gene>
    <name evidence="1" type="ORF">COO59_12905</name>
</gene>
<sequence length="67" mass="7727">MIWIKKGQAVRSDQIGHSFVNPNGLPCDCGRYGGLETVASFSYLKKQPRNWLKSQRDANYLSRRVRK</sequence>
<keyword evidence="2" id="KW-1185">Reference proteome</keyword>
<dbReference type="Pfam" id="PF00480">
    <property type="entry name" value="ROK"/>
    <property type="match status" value="1"/>
</dbReference>
<dbReference type="InterPro" id="IPR043129">
    <property type="entry name" value="ATPase_NBD"/>
</dbReference>
<dbReference type="InterPro" id="IPR000600">
    <property type="entry name" value="ROK"/>
</dbReference>
<dbReference type="SUPFAM" id="SSF53067">
    <property type="entry name" value="Actin-like ATPase domain"/>
    <property type="match status" value="1"/>
</dbReference>